<dbReference type="Proteomes" id="UP000242715">
    <property type="component" value="Unassembled WGS sequence"/>
</dbReference>
<organism evidence="1 2">
    <name type="scientific">Trifolium subterraneum</name>
    <name type="common">Subterranean clover</name>
    <dbReference type="NCBI Taxonomy" id="3900"/>
    <lineage>
        <taxon>Eukaryota</taxon>
        <taxon>Viridiplantae</taxon>
        <taxon>Streptophyta</taxon>
        <taxon>Embryophyta</taxon>
        <taxon>Tracheophyta</taxon>
        <taxon>Spermatophyta</taxon>
        <taxon>Magnoliopsida</taxon>
        <taxon>eudicotyledons</taxon>
        <taxon>Gunneridae</taxon>
        <taxon>Pentapetalae</taxon>
        <taxon>rosids</taxon>
        <taxon>fabids</taxon>
        <taxon>Fabales</taxon>
        <taxon>Fabaceae</taxon>
        <taxon>Papilionoideae</taxon>
        <taxon>50 kb inversion clade</taxon>
        <taxon>NPAAA clade</taxon>
        <taxon>Hologalegina</taxon>
        <taxon>IRL clade</taxon>
        <taxon>Trifolieae</taxon>
        <taxon>Trifolium</taxon>
    </lineage>
</organism>
<name>A0A2Z6NYW5_TRISU</name>
<reference evidence="2" key="1">
    <citation type="journal article" date="2017" name="Front. Plant Sci.">
        <title>Climate Clever Clovers: New Paradigm to Reduce the Environmental Footprint of Ruminants by Breeding Low Methanogenic Forages Utilizing Haplotype Variation.</title>
        <authorList>
            <person name="Kaur P."/>
            <person name="Appels R."/>
            <person name="Bayer P.E."/>
            <person name="Keeble-Gagnere G."/>
            <person name="Wang J."/>
            <person name="Hirakawa H."/>
            <person name="Shirasawa K."/>
            <person name="Vercoe P."/>
            <person name="Stefanova K."/>
            <person name="Durmic Z."/>
            <person name="Nichols P."/>
            <person name="Revell C."/>
            <person name="Isobe S.N."/>
            <person name="Edwards D."/>
            <person name="Erskine W."/>
        </authorList>
    </citation>
    <scope>NUCLEOTIDE SEQUENCE [LARGE SCALE GENOMIC DNA]</scope>
    <source>
        <strain evidence="2">cv. Daliak</strain>
    </source>
</reference>
<gene>
    <name evidence="1" type="ORF">TSUD_83160</name>
</gene>
<sequence>MVATYSNFDLEHRWLLPEQSIEEMGTLPTNIISKFLAMLPPNSDHGSDKRAWSSSTTSTYKLLWSGSKIWRLKVWSDFEASCG</sequence>
<keyword evidence="2" id="KW-1185">Reference proteome</keyword>
<dbReference type="EMBL" id="DF974308">
    <property type="protein sequence ID" value="GAU47383.1"/>
    <property type="molecule type" value="Genomic_DNA"/>
</dbReference>
<dbReference type="AlphaFoldDB" id="A0A2Z6NYW5"/>
<proteinExistence type="predicted"/>
<evidence type="ECO:0000313" key="2">
    <source>
        <dbReference type="Proteomes" id="UP000242715"/>
    </source>
</evidence>
<accession>A0A2Z6NYW5</accession>
<evidence type="ECO:0000313" key="1">
    <source>
        <dbReference type="EMBL" id="GAU47383.1"/>
    </source>
</evidence>
<protein>
    <submittedName>
        <fullName evidence="1">Uncharacterized protein</fullName>
    </submittedName>
</protein>